<dbReference type="EMBL" id="CALSDN010000010">
    <property type="protein sequence ID" value="CAH6722644.1"/>
    <property type="molecule type" value="Genomic_DNA"/>
</dbReference>
<organism evidence="1 2">
    <name type="scientific">[Candida] jaroonii</name>
    <dbReference type="NCBI Taxonomy" id="467808"/>
    <lineage>
        <taxon>Eukaryota</taxon>
        <taxon>Fungi</taxon>
        <taxon>Dikarya</taxon>
        <taxon>Ascomycota</taxon>
        <taxon>Saccharomycotina</taxon>
        <taxon>Pichiomycetes</taxon>
        <taxon>Debaryomycetaceae</taxon>
        <taxon>Yamadazyma</taxon>
    </lineage>
</organism>
<name>A0ACA9YC51_9ASCO</name>
<accession>A0ACA9YC51</accession>
<comment type="caution">
    <text evidence="1">The sequence shown here is derived from an EMBL/GenBank/DDBJ whole genome shotgun (WGS) entry which is preliminary data.</text>
</comment>
<keyword evidence="2" id="KW-1185">Reference proteome</keyword>
<proteinExistence type="predicted"/>
<evidence type="ECO:0000313" key="1">
    <source>
        <dbReference type="EMBL" id="CAH6722644.1"/>
    </source>
</evidence>
<dbReference type="Proteomes" id="UP001152531">
    <property type="component" value="Unassembled WGS sequence"/>
</dbReference>
<gene>
    <name evidence="1" type="ORF">CLIB1444_10S03114</name>
</gene>
<evidence type="ECO:0000313" key="2">
    <source>
        <dbReference type="Proteomes" id="UP001152531"/>
    </source>
</evidence>
<protein>
    <submittedName>
        <fullName evidence="1">Uncharacterized protein</fullName>
    </submittedName>
</protein>
<reference evidence="1" key="1">
    <citation type="submission" date="2022-06" db="EMBL/GenBank/DDBJ databases">
        <authorList>
            <person name="Legras J.-L."/>
            <person name="Devillers H."/>
            <person name="Grondin C."/>
        </authorList>
    </citation>
    <scope>NUCLEOTIDE SEQUENCE</scope>
    <source>
        <strain evidence="1">CLIB 1444</strain>
    </source>
</reference>
<sequence length="312" mass="36089">MIDLPLEIQFRIIYYTICNGSDSNLQYTCKRLNCYYNCVRARLQTLVTHDIPKKGAICHNLISLNLIHTPGTELNSLMSLKALKYMSIKSNDVNGLLVFNFIPKTLVKLTILMIFSTPRMFHVSEFEAIARQIHVTENNLKHLTVKSKNAMVHTMVDNYIRLLVRKNISNYCKSSIIQTINRVRDRFWKGISILGCIFSGVLDSLRMNLQSFELVNIDISLIWTTRPPNLEFPYLRLLLLDACSSSRLNIWIEKFKSSNTSLRNLNPCFIAMIYTITDEILTTTCLNYNSWSHVRYTTDAVNDIKKHLQLPI</sequence>